<proteinExistence type="predicted"/>
<evidence type="ECO:0000256" key="1">
    <source>
        <dbReference type="SAM" id="MobiDB-lite"/>
    </source>
</evidence>
<dbReference type="Proteomes" id="UP000663419">
    <property type="component" value="Chromosome 2"/>
</dbReference>
<accession>A0A8A1LLV2</accession>
<name>A0A8A1LLV2_AJEC8</name>
<reference evidence="2" key="1">
    <citation type="submission" date="2021-01" db="EMBL/GenBank/DDBJ databases">
        <title>Chromosome-level genome assembly of a human fungal pathogen reveals clustering of transcriptionally co-regulated genes.</title>
        <authorList>
            <person name="Voorhies M."/>
            <person name="Cohen S."/>
            <person name="Shea T.P."/>
            <person name="Petrus S."/>
            <person name="Munoz J.F."/>
            <person name="Poplawski S."/>
            <person name="Goldman W.E."/>
            <person name="Michael T."/>
            <person name="Cuomo C.A."/>
            <person name="Sil A."/>
            <person name="Beyhan S."/>
        </authorList>
    </citation>
    <scope>NUCLEOTIDE SEQUENCE</scope>
    <source>
        <strain evidence="2">H88</strain>
    </source>
</reference>
<dbReference type="EMBL" id="CP069103">
    <property type="protein sequence ID" value="QSS52817.1"/>
    <property type="molecule type" value="Genomic_DNA"/>
</dbReference>
<gene>
    <name evidence="2" type="ORF">I7I53_08563</name>
</gene>
<protein>
    <submittedName>
        <fullName evidence="2">Uncharacterized protein</fullName>
    </submittedName>
</protein>
<organism evidence="2 3">
    <name type="scientific">Ajellomyces capsulatus (strain H88)</name>
    <name type="common">Darling's disease fungus</name>
    <name type="synonym">Histoplasma capsulatum</name>
    <dbReference type="NCBI Taxonomy" id="544711"/>
    <lineage>
        <taxon>Eukaryota</taxon>
        <taxon>Fungi</taxon>
        <taxon>Dikarya</taxon>
        <taxon>Ascomycota</taxon>
        <taxon>Pezizomycotina</taxon>
        <taxon>Eurotiomycetes</taxon>
        <taxon>Eurotiomycetidae</taxon>
        <taxon>Onygenales</taxon>
        <taxon>Ajellomycetaceae</taxon>
        <taxon>Histoplasma</taxon>
    </lineage>
</organism>
<dbReference type="VEuPathDB" id="FungiDB:I7I53_08563"/>
<feature type="region of interest" description="Disordered" evidence="1">
    <location>
        <begin position="95"/>
        <end position="114"/>
    </location>
</feature>
<dbReference type="AlphaFoldDB" id="A0A8A1LLV2"/>
<sequence length="114" mass="13035">MVRISMGPPPSIKAPSSAFLHSLVRLETLPLTFSLPRRDISSRSLTLSYLKVVSTARELWLNSRTLLLRYGCWCSLWLQFPGRSCSRFLAIYGTERQSHSSREEQSIKLPLKKP</sequence>
<feature type="compositionally biased region" description="Basic and acidic residues" evidence="1">
    <location>
        <begin position="96"/>
        <end position="106"/>
    </location>
</feature>
<evidence type="ECO:0000313" key="2">
    <source>
        <dbReference type="EMBL" id="QSS52817.1"/>
    </source>
</evidence>
<evidence type="ECO:0000313" key="3">
    <source>
        <dbReference type="Proteomes" id="UP000663419"/>
    </source>
</evidence>